<keyword evidence="2" id="KW-0479">Metal-binding</keyword>
<dbReference type="InterPro" id="IPR007527">
    <property type="entry name" value="Znf_SWIM"/>
</dbReference>
<dbReference type="OrthoDB" id="2438421at2759"/>
<feature type="domain" description="SWIM-type" evidence="7">
    <location>
        <begin position="561"/>
        <end position="601"/>
    </location>
</feature>
<comment type="caution">
    <text evidence="8">The sequence shown here is derived from an EMBL/GenBank/DDBJ whole genome shotgun (WGS) entry which is preliminary data.</text>
</comment>
<dbReference type="Pfam" id="PF05699">
    <property type="entry name" value="Dimer_Tnp_hAT"/>
    <property type="match status" value="1"/>
</dbReference>
<dbReference type="InterPro" id="IPR008906">
    <property type="entry name" value="HATC_C_dom"/>
</dbReference>
<dbReference type="InterPro" id="IPR011335">
    <property type="entry name" value="Restrct_endonuc-II-like"/>
</dbReference>
<evidence type="ECO:0000256" key="1">
    <source>
        <dbReference type="ARBA" id="ARBA00004123"/>
    </source>
</evidence>
<dbReference type="InterPro" id="IPR052035">
    <property type="entry name" value="ZnF_BED_domain_contain"/>
</dbReference>
<dbReference type="GO" id="GO:0006281">
    <property type="term" value="P:DNA repair"/>
    <property type="evidence" value="ECO:0007669"/>
    <property type="project" value="UniProtKB-ARBA"/>
</dbReference>
<evidence type="ECO:0000256" key="4">
    <source>
        <dbReference type="ARBA" id="ARBA00022833"/>
    </source>
</evidence>
<dbReference type="InterPro" id="IPR012337">
    <property type="entry name" value="RNaseH-like_sf"/>
</dbReference>
<dbReference type="Gene3D" id="3.90.320.10">
    <property type="match status" value="1"/>
</dbReference>
<dbReference type="GO" id="GO:0008270">
    <property type="term" value="F:zinc ion binding"/>
    <property type="evidence" value="ECO:0007669"/>
    <property type="project" value="UniProtKB-KW"/>
</dbReference>
<evidence type="ECO:0000259" key="7">
    <source>
        <dbReference type="PROSITE" id="PS50966"/>
    </source>
</evidence>
<dbReference type="Proteomes" id="UP000299102">
    <property type="component" value="Unassembled WGS sequence"/>
</dbReference>
<dbReference type="InterPro" id="IPR019080">
    <property type="entry name" value="YqaJ_viral_recombinase"/>
</dbReference>
<keyword evidence="5" id="KW-0539">Nucleus</keyword>
<evidence type="ECO:0000313" key="9">
    <source>
        <dbReference type="Proteomes" id="UP000299102"/>
    </source>
</evidence>
<dbReference type="PANTHER" id="PTHR46481">
    <property type="entry name" value="ZINC FINGER BED DOMAIN-CONTAINING PROTEIN 4"/>
    <property type="match status" value="1"/>
</dbReference>
<dbReference type="STRING" id="151549.A0A4C1VRR0"/>
<dbReference type="SUPFAM" id="SSF52980">
    <property type="entry name" value="Restriction endonuclease-like"/>
    <property type="match status" value="1"/>
</dbReference>
<protein>
    <submittedName>
        <fullName evidence="8">Zinc finger BED domain-containing protein 1</fullName>
    </submittedName>
</protein>
<sequence length="860" mass="98586">MKTACPLYKVPSRFTLKRMLDTKYDIIREHFKGKLQNVSSLTLTTDIWTDTMQTRSFLGVTVLFCNEEDKLESVSLGVYDLTQSHTAEYIANILLKTCIEWNIEKNKIVAVVTDAGANIVKAIEISFGRSRHIHCYAHMLNLVAQKSIDKTPNLPDLIAAIKRIVTWFKQCIAASDELRRESDLKLIQDVTTRWNSTLYMIERFLKLRPAINNIINCHTSAPEMLNAKQIIDLTEVCEILRPIEITTREVCGEKYVTCSKVIPLTRLLTIKVTGFEPKQTIGDNLKNNVNVEIKKRLLQTENVNILAVATLLDPRFKNIHFQDALACSRGIRSIKEFISDIETNEKYENDQLTETRPVEEETVDIWQDHYKLVNEKNNILSGQRDTSMPLELQIYLKSPVADLKQDPLHLWKALESTCPNLKKIALKYLCCTATSTASERLFSKAGQLLYQQRNRLKGKHLSKLEAYDRNQNFDAVQAEENDDPKMVLPDNDAYLDINSSMKLPPITKEHITLYFLQFHKNPNDGKSLYEARFLHILRAAFIGDSCYFKGYVKASMKRIMYEANVKLSIKGEILECNCECVAGSGVSAHCKHVAVVLCGLENFINDKILLKTEAPTEKLQTFHMPKKGFTGSPLKAHKLPSKRKSIENIVFEPYKKRINVQEYTQKVRNIILNCKSQMPFKQLYGPANPYAIENDHDYCRLVTNQIFEQLELNTLSLNRIQEIERETCGQRENPKWFTYRKCRLTASIFHTICHMKETTKNGYAMQILEKENILSRAIMHGIINEKVALKQYIDLYELDVTESGVHISEERPYLAASPDGSWMACIVGGAARTRLAPRMRKGGHIHSEFRFGISIRNIDS</sequence>
<keyword evidence="9" id="KW-1185">Reference proteome</keyword>
<evidence type="ECO:0000256" key="6">
    <source>
        <dbReference type="PROSITE-ProRule" id="PRU00325"/>
    </source>
</evidence>
<dbReference type="Pfam" id="PF09588">
    <property type="entry name" value="YqaJ"/>
    <property type="match status" value="1"/>
</dbReference>
<reference evidence="8 9" key="1">
    <citation type="journal article" date="2019" name="Commun. Biol.">
        <title>The bagworm genome reveals a unique fibroin gene that provides high tensile strength.</title>
        <authorList>
            <person name="Kono N."/>
            <person name="Nakamura H."/>
            <person name="Ohtoshi R."/>
            <person name="Tomita M."/>
            <person name="Numata K."/>
            <person name="Arakawa K."/>
        </authorList>
    </citation>
    <scope>NUCLEOTIDE SEQUENCE [LARGE SCALE GENOMIC DNA]</scope>
</reference>
<organism evidence="8 9">
    <name type="scientific">Eumeta variegata</name>
    <name type="common">Bagworm moth</name>
    <name type="synonym">Eumeta japonica</name>
    <dbReference type="NCBI Taxonomy" id="151549"/>
    <lineage>
        <taxon>Eukaryota</taxon>
        <taxon>Metazoa</taxon>
        <taxon>Ecdysozoa</taxon>
        <taxon>Arthropoda</taxon>
        <taxon>Hexapoda</taxon>
        <taxon>Insecta</taxon>
        <taxon>Pterygota</taxon>
        <taxon>Neoptera</taxon>
        <taxon>Endopterygota</taxon>
        <taxon>Lepidoptera</taxon>
        <taxon>Glossata</taxon>
        <taxon>Ditrysia</taxon>
        <taxon>Tineoidea</taxon>
        <taxon>Psychidae</taxon>
        <taxon>Oiketicinae</taxon>
        <taxon>Eumeta</taxon>
    </lineage>
</organism>
<dbReference type="EMBL" id="BGZK01000389">
    <property type="protein sequence ID" value="GBP40869.1"/>
    <property type="molecule type" value="Genomic_DNA"/>
</dbReference>
<dbReference type="GO" id="GO:0005634">
    <property type="term" value="C:nucleus"/>
    <property type="evidence" value="ECO:0007669"/>
    <property type="project" value="UniProtKB-SubCell"/>
</dbReference>
<evidence type="ECO:0000256" key="5">
    <source>
        <dbReference type="ARBA" id="ARBA00023242"/>
    </source>
</evidence>
<evidence type="ECO:0000256" key="2">
    <source>
        <dbReference type="ARBA" id="ARBA00022723"/>
    </source>
</evidence>
<keyword evidence="3 6" id="KW-0863">Zinc-finger</keyword>
<dbReference type="CDD" id="cd22343">
    <property type="entry name" value="PDDEXK_lambda_exonuclease-like"/>
    <property type="match status" value="1"/>
</dbReference>
<dbReference type="SUPFAM" id="SSF53098">
    <property type="entry name" value="Ribonuclease H-like"/>
    <property type="match status" value="1"/>
</dbReference>
<name>A0A4C1VRR0_EUMVA</name>
<dbReference type="AlphaFoldDB" id="A0A4C1VRR0"/>
<evidence type="ECO:0000313" key="8">
    <source>
        <dbReference type="EMBL" id="GBP40869.1"/>
    </source>
</evidence>
<accession>A0A4C1VRR0</accession>
<dbReference type="InterPro" id="IPR011604">
    <property type="entry name" value="PDDEXK-like_dom_sf"/>
</dbReference>
<dbReference type="GO" id="GO:0046983">
    <property type="term" value="F:protein dimerization activity"/>
    <property type="evidence" value="ECO:0007669"/>
    <property type="project" value="InterPro"/>
</dbReference>
<dbReference type="PROSITE" id="PS50966">
    <property type="entry name" value="ZF_SWIM"/>
    <property type="match status" value="1"/>
</dbReference>
<gene>
    <name evidence="8" type="primary">ZBED1</name>
    <name evidence="8" type="ORF">EVAR_88930_1</name>
</gene>
<proteinExistence type="predicted"/>
<comment type="subcellular location">
    <subcellularLocation>
        <location evidence="1">Nucleus</location>
    </subcellularLocation>
</comment>
<dbReference type="PANTHER" id="PTHR46481:SF10">
    <property type="entry name" value="ZINC FINGER BED DOMAIN-CONTAINING PROTEIN 39"/>
    <property type="match status" value="1"/>
</dbReference>
<evidence type="ECO:0000256" key="3">
    <source>
        <dbReference type="ARBA" id="ARBA00022771"/>
    </source>
</evidence>
<keyword evidence="4" id="KW-0862">Zinc</keyword>